<dbReference type="Proteomes" id="UP000234950">
    <property type="component" value="Unassembled WGS sequence"/>
</dbReference>
<dbReference type="Pfam" id="PF20256">
    <property type="entry name" value="MoCoBD_2"/>
    <property type="match status" value="1"/>
</dbReference>
<gene>
    <name evidence="2" type="primary">pucD</name>
    <name evidence="2" type="ORF">CVD27_16385</name>
</gene>
<dbReference type="Gene3D" id="3.30.365.10">
    <property type="entry name" value="Aldehyde oxidase/xanthine dehydrogenase, molybdopterin binding domain"/>
    <property type="match status" value="5"/>
</dbReference>
<dbReference type="InterPro" id="IPR046867">
    <property type="entry name" value="AldOxase/xan_DH_MoCoBD2"/>
</dbReference>
<feature type="domain" description="Aldehyde oxidase/xanthine dehydrogenase a/b hammerhead" evidence="1">
    <location>
        <begin position="23"/>
        <end position="129"/>
    </location>
</feature>
<accession>A0A2N5HCJ4</accession>
<dbReference type="PANTHER" id="PTHR11908:SF157">
    <property type="entry name" value="XANTHINE DEHYDROGENASE SUBUNIT D-RELATED"/>
    <property type="match status" value="1"/>
</dbReference>
<dbReference type="InterPro" id="IPR008274">
    <property type="entry name" value="AldOxase/xan_DH_MoCoBD1"/>
</dbReference>
<dbReference type="InterPro" id="IPR017609">
    <property type="entry name" value="Xanthine_dehydrogenase_dsu"/>
</dbReference>
<dbReference type="GO" id="GO:0016491">
    <property type="term" value="F:oxidoreductase activity"/>
    <property type="evidence" value="ECO:0007669"/>
    <property type="project" value="InterPro"/>
</dbReference>
<protein>
    <submittedName>
        <fullName evidence="2">Xanthine dehydrogenase subunit D</fullName>
    </submittedName>
</protein>
<evidence type="ECO:0000259" key="1">
    <source>
        <dbReference type="SMART" id="SM01008"/>
    </source>
</evidence>
<dbReference type="NCBIfam" id="TIGR03196">
    <property type="entry name" value="pucD"/>
    <property type="match status" value="1"/>
</dbReference>
<dbReference type="Pfam" id="PF02738">
    <property type="entry name" value="MoCoBD_1"/>
    <property type="match status" value="1"/>
</dbReference>
<dbReference type="EMBL" id="PGVE01000063">
    <property type="protein sequence ID" value="PLS03230.1"/>
    <property type="molecule type" value="Genomic_DNA"/>
</dbReference>
<dbReference type="OrthoDB" id="9759099at2"/>
<dbReference type="GO" id="GO:0005506">
    <property type="term" value="F:iron ion binding"/>
    <property type="evidence" value="ECO:0007669"/>
    <property type="project" value="InterPro"/>
</dbReference>
<dbReference type="InterPro" id="IPR000674">
    <property type="entry name" value="Ald_Oxase/Xan_DH_a/b"/>
</dbReference>
<reference evidence="2 3" key="1">
    <citation type="submission" date="2017-11" db="EMBL/GenBank/DDBJ databases">
        <title>Comparitive Functional Genomics of Dry Heat Resistant strains isolated from the Viking Spacecraft.</title>
        <authorList>
            <person name="Seuylemezian A."/>
            <person name="Cooper K."/>
            <person name="Vaishampayan P."/>
        </authorList>
    </citation>
    <scope>NUCLEOTIDE SEQUENCE [LARGE SCALE GENOMIC DNA]</scope>
    <source>
        <strain evidence="2 3">V32-6</strain>
    </source>
</reference>
<evidence type="ECO:0000313" key="2">
    <source>
        <dbReference type="EMBL" id="PLS03230.1"/>
    </source>
</evidence>
<dbReference type="AlphaFoldDB" id="A0A2N5HCJ4"/>
<name>A0A2N5HCJ4_9BACI</name>
<dbReference type="SUPFAM" id="SSF54665">
    <property type="entry name" value="CO dehydrogenase molybdoprotein N-domain-like"/>
    <property type="match status" value="1"/>
</dbReference>
<evidence type="ECO:0000313" key="3">
    <source>
        <dbReference type="Proteomes" id="UP000234950"/>
    </source>
</evidence>
<dbReference type="RefSeq" id="WP_101648959.1">
    <property type="nucleotide sequence ID" value="NZ_PGVE01000063.1"/>
</dbReference>
<dbReference type="Gene3D" id="3.90.1170.50">
    <property type="entry name" value="Aldehyde oxidase/xanthine dehydrogenase, a/b hammerhead"/>
    <property type="match status" value="1"/>
</dbReference>
<dbReference type="InterPro" id="IPR016208">
    <property type="entry name" value="Ald_Oxase/xanthine_DH-like"/>
</dbReference>
<dbReference type="PANTHER" id="PTHR11908">
    <property type="entry name" value="XANTHINE DEHYDROGENASE"/>
    <property type="match status" value="1"/>
</dbReference>
<proteinExistence type="predicted"/>
<dbReference type="SUPFAM" id="SSF56003">
    <property type="entry name" value="Molybdenum cofactor-binding domain"/>
    <property type="match status" value="1"/>
</dbReference>
<keyword evidence="3" id="KW-1185">Reference proteome</keyword>
<dbReference type="InterPro" id="IPR037165">
    <property type="entry name" value="AldOxase/xan_DH_Mopterin-bd_sf"/>
</dbReference>
<organism evidence="2 3">
    <name type="scientific">Neobacillus cucumis</name>
    <dbReference type="NCBI Taxonomy" id="1740721"/>
    <lineage>
        <taxon>Bacteria</taxon>
        <taxon>Bacillati</taxon>
        <taxon>Bacillota</taxon>
        <taxon>Bacilli</taxon>
        <taxon>Bacillales</taxon>
        <taxon>Bacillaceae</taxon>
        <taxon>Neobacillus</taxon>
    </lineage>
</organism>
<comment type="caution">
    <text evidence="2">The sequence shown here is derived from an EMBL/GenBank/DDBJ whole genome shotgun (WGS) entry which is preliminary data.</text>
</comment>
<dbReference type="Pfam" id="PF01315">
    <property type="entry name" value="Ald_Xan_dh_C"/>
    <property type="match status" value="1"/>
</dbReference>
<dbReference type="InterPro" id="IPR036856">
    <property type="entry name" value="Ald_Oxase/Xan_DH_a/b_sf"/>
</dbReference>
<sequence>MSNQTSLSDRKRRVRPDGPEKVTGRMIYLTDLSFPNMLYGKVLRSLEPHAEIVSISVEEAKKLPGVRAVVTYRDVPGLNGFGLIFPDQPVLCKDRVRYVGDALAAVAADTEEIAEQALHLIKVEYKKLPVVDSPEKALQPDAPLLHPGGNILHHPHFKKGDAETAFQTCAIVVEETYELPRQMHAYMETEGGVIVPEPDGKLTVYVGTQHGFKDRFQLARILDMSEADIRIVSSPMGGSFGGKDELNIQPYGALLALAADCPVKLHNSRKESVKAGIKRHPMKITMKTGVDTEGNILAHKVKIIADTGAYATLGPAVLDFAVEHAPGPYIIPHIDIEGLSVFTNNGVAGEFRGFGGNQITFALEGQMDRLADKLNMDPLLFRRKNLRKPDDPGPLGQKIAPTSGALDVLQAIERLHAEKAKGWKQEKTDQWKVRGTGMALTMHGGGLGIDRLDPSGGRLSFTKSGKIEAAFGFEECGQGLLAVIETLLIEEFECTEKDIQIVIGDTALVPISGSSTASRSTSMVWQALQRMKGSFRKQILELSQLLTGIPADQLRMGRGGIWLIENMDASEPFITFSELAKQMPSGGSINVHTSFNFPTSPDASVGGSHYLYAFAAVMAQVEVDVLTGQVKVYAIDQAVAAGPIVSPLGYLGQIEGGGVMALGYTLMEEAIMEKGIYVTDNFDTYFIPTICDVPYKTKVEAIDQLAEGDLFGPRGVGEIGTVAVAPAIARAIYDAAGCWVNKLPVSPEIILKSASFGERKPWI</sequence>
<dbReference type="SMART" id="SM01008">
    <property type="entry name" value="Ald_Xan_dh_C"/>
    <property type="match status" value="1"/>
</dbReference>